<feature type="signal peptide" evidence="4">
    <location>
        <begin position="1"/>
        <end position="16"/>
    </location>
</feature>
<protein>
    <recommendedName>
        <fullName evidence="9">Hint module</fullName>
    </recommendedName>
</protein>
<evidence type="ECO:0000256" key="2">
    <source>
        <dbReference type="ARBA" id="ARBA00022473"/>
    </source>
</evidence>
<dbReference type="Proteomes" id="UP001303046">
    <property type="component" value="Unassembled WGS sequence"/>
</dbReference>
<dbReference type="SMART" id="SM00305">
    <property type="entry name" value="HintC"/>
    <property type="match status" value="1"/>
</dbReference>
<evidence type="ECO:0000313" key="8">
    <source>
        <dbReference type="Proteomes" id="UP001303046"/>
    </source>
</evidence>
<organism evidence="7 8">
    <name type="scientific">Necator americanus</name>
    <name type="common">Human hookworm</name>
    <dbReference type="NCBI Taxonomy" id="51031"/>
    <lineage>
        <taxon>Eukaryota</taxon>
        <taxon>Metazoa</taxon>
        <taxon>Ecdysozoa</taxon>
        <taxon>Nematoda</taxon>
        <taxon>Chromadorea</taxon>
        <taxon>Rhabditida</taxon>
        <taxon>Rhabditina</taxon>
        <taxon>Rhabditomorpha</taxon>
        <taxon>Strongyloidea</taxon>
        <taxon>Ancylostomatidae</taxon>
        <taxon>Bunostominae</taxon>
        <taxon>Necator</taxon>
    </lineage>
</organism>
<feature type="domain" description="Hint" evidence="6">
    <location>
        <begin position="260"/>
        <end position="371"/>
    </location>
</feature>
<evidence type="ECO:0000256" key="4">
    <source>
        <dbReference type="SAM" id="SignalP"/>
    </source>
</evidence>
<evidence type="ECO:0000259" key="6">
    <source>
        <dbReference type="SMART" id="SM00306"/>
    </source>
</evidence>
<keyword evidence="3 4" id="KW-0732">Signal</keyword>
<dbReference type="PANTHER" id="PTHR46706">
    <property type="entry name" value="PROTEIN QUA-1-RELATED"/>
    <property type="match status" value="1"/>
</dbReference>
<dbReference type="PANTHER" id="PTHR46706:SF12">
    <property type="entry name" value="PROTEIN QUA-1-RELATED"/>
    <property type="match status" value="1"/>
</dbReference>
<dbReference type="InterPro" id="IPR036844">
    <property type="entry name" value="Hint_dom_sf"/>
</dbReference>
<evidence type="ECO:0008006" key="9">
    <source>
        <dbReference type="Google" id="ProtNLM"/>
    </source>
</evidence>
<keyword evidence="8" id="KW-1185">Reference proteome</keyword>
<dbReference type="Gene3D" id="2.170.16.10">
    <property type="entry name" value="Hedgehog/Intein (Hint) domain"/>
    <property type="match status" value="1"/>
</dbReference>
<proteinExistence type="predicted"/>
<dbReference type="PRINTS" id="PR00632">
    <property type="entry name" value="SONICHHOG"/>
</dbReference>
<sequence>MRSLLVLALAIDLSYASFCGSSAVPFSFEDCEPTFQSQSCEGDNQWVAGIAPLMNVSAFPIVVQCCTFEPLRLSSDRGIATINPGQIVVGGEVARNGTQYAFDYISNIEKVVSLDGGVRYEVYVRRFTCLPPAEPKKHVTLPGPAVHNAEEFRRSPQHHKAFQAPNVPLNNPIQIPSAQPLQPPMGNVIEGPFSEGENVVVEEVLAHDGIEVGTTTELPPIQPQPQPQPLFPQQQFVPEPIYYPPVAQPQPAYYSTAGGYYCFTGDTKVRLIDGIYKRLDELEVDDWVQTLKDAEVQYAPVSFWLHRVPHQQAEFHKIELSDGSELKLTAKHFIYKTNCLNFGKEVTTGKISQQAVFADEVTEGDCLYRVTEDEQIITEKVMRVSKVKETGIYSPMTSNGKIIVNGIFASCHNIVESYSLQNTFFSYVDTFRQWYSSIFGAHTEVADLPLGMDTLVTMMDYVIPKDLVTMRTTVPTTVQNRMRIMNNLKHPLVNCGRGAMACYIDHQLFHFLEGQLPHIRRRFLHGLGHALVNKVWSGHYSLQQRIIRMREEQIALERTLYQNRRHYLSTLQQDAQIEEKMLDHDNYIATILDDYFKRQQLQLTEMMIPGFSITDDPLDIEIQMLILEFMLQVRLPEPLPSTQPQGSAAPIVYVQLS</sequence>
<name>A0ABR1EB75_NECAM</name>
<dbReference type="EMBL" id="JAVFWL010000006">
    <property type="protein sequence ID" value="KAK6759944.1"/>
    <property type="molecule type" value="Genomic_DNA"/>
</dbReference>
<dbReference type="InterPro" id="IPR006141">
    <property type="entry name" value="Intein_N"/>
</dbReference>
<dbReference type="InterPro" id="IPR001767">
    <property type="entry name" value="Hedgehog_Hint"/>
</dbReference>
<dbReference type="CDD" id="cd00081">
    <property type="entry name" value="Hint"/>
    <property type="match status" value="1"/>
</dbReference>
<dbReference type="InterPro" id="IPR001657">
    <property type="entry name" value="Hedgehog"/>
</dbReference>
<comment type="subcellular location">
    <subcellularLocation>
        <location evidence="1">Secreted</location>
        <location evidence="1">Extracellular space</location>
    </subcellularLocation>
</comment>
<dbReference type="Pfam" id="PF01079">
    <property type="entry name" value="Hint"/>
    <property type="match status" value="1"/>
</dbReference>
<evidence type="ECO:0000259" key="5">
    <source>
        <dbReference type="SMART" id="SM00305"/>
    </source>
</evidence>
<gene>
    <name evidence="7" type="primary">Necator_chrX.g21641</name>
    <name evidence="7" type="ORF">RB195_021480</name>
</gene>
<dbReference type="PROSITE" id="PS50817">
    <property type="entry name" value="INTEIN_N_TER"/>
    <property type="match status" value="1"/>
</dbReference>
<accession>A0ABR1EB75</accession>
<dbReference type="InterPro" id="IPR003587">
    <property type="entry name" value="Hint_dom_N"/>
</dbReference>
<evidence type="ECO:0000256" key="1">
    <source>
        <dbReference type="ARBA" id="ARBA00004239"/>
    </source>
</evidence>
<reference evidence="7 8" key="1">
    <citation type="submission" date="2023-08" db="EMBL/GenBank/DDBJ databases">
        <title>A Necator americanus chromosomal reference genome.</title>
        <authorList>
            <person name="Ilik V."/>
            <person name="Petrzelkova K.J."/>
            <person name="Pardy F."/>
            <person name="Fuh T."/>
            <person name="Niatou-Singa F.S."/>
            <person name="Gouil Q."/>
            <person name="Baker L."/>
            <person name="Ritchie M.E."/>
            <person name="Jex A.R."/>
            <person name="Gazzola D."/>
            <person name="Li H."/>
            <person name="Toshio Fujiwara R."/>
            <person name="Zhan B."/>
            <person name="Aroian R.V."/>
            <person name="Pafco B."/>
            <person name="Schwarz E.M."/>
        </authorList>
    </citation>
    <scope>NUCLEOTIDE SEQUENCE [LARGE SCALE GENOMIC DNA]</scope>
    <source>
        <strain evidence="7 8">Aroian</strain>
        <tissue evidence="7">Whole animal</tissue>
    </source>
</reference>
<feature type="domain" description="Hint" evidence="5">
    <location>
        <begin position="373"/>
        <end position="417"/>
    </location>
</feature>
<evidence type="ECO:0000313" key="7">
    <source>
        <dbReference type="EMBL" id="KAK6759944.1"/>
    </source>
</evidence>
<feature type="chain" id="PRO_5045869595" description="Hint module" evidence="4">
    <location>
        <begin position="17"/>
        <end position="657"/>
    </location>
</feature>
<keyword evidence="2" id="KW-0217">Developmental protein</keyword>
<comment type="caution">
    <text evidence="7">The sequence shown here is derived from an EMBL/GenBank/DDBJ whole genome shotgun (WGS) entry which is preliminary data.</text>
</comment>
<dbReference type="SMART" id="SM00306">
    <property type="entry name" value="HintN"/>
    <property type="match status" value="1"/>
</dbReference>
<dbReference type="SUPFAM" id="SSF51294">
    <property type="entry name" value="Hedgehog/intein (Hint) domain"/>
    <property type="match status" value="1"/>
</dbReference>
<evidence type="ECO:0000256" key="3">
    <source>
        <dbReference type="ARBA" id="ARBA00022729"/>
    </source>
</evidence>
<dbReference type="InterPro" id="IPR052140">
    <property type="entry name" value="Dev_Signal_Hedgehog-like"/>
</dbReference>
<dbReference type="InterPro" id="IPR003586">
    <property type="entry name" value="Hint_dom_C"/>
</dbReference>